<protein>
    <submittedName>
        <fullName evidence="3">Uncharacterized protein</fullName>
    </submittedName>
</protein>
<feature type="compositionally biased region" description="Acidic residues" evidence="1">
    <location>
        <begin position="82"/>
        <end position="118"/>
    </location>
</feature>
<dbReference type="AlphaFoldDB" id="A0A3A1U154"/>
<sequence length="324" mass="33917">MHLTALRTAAVAGTCAVALSFVALPAQAATVSHGSHSGSEPSSSQTETSSSSSSDDASSGTDVGDDHGSGTEVGDDHGDGTEVGDDDGTDATDESGDSDESDDSGDDASDDQGGDDADGSSAPVALPAEQGSPSQAFRRTVLLPKEIRTKGIKVVYSGLTRKAHYQPYFSGGRFGGEIGEVRKANGKGAITLTIHPRKDLAFMTQLGASFVIGLRGLDTQLDLTQRIEVKYDSDVALTTKRRGEHVSLAVAVDHETRSGDDSAWKKVRVRFQKKVDGKWVTVKTVRTDAKGVAKAKVTAGRSEWRAVVVSGRTVAGTTTRGHRR</sequence>
<evidence type="ECO:0000256" key="1">
    <source>
        <dbReference type="SAM" id="MobiDB-lite"/>
    </source>
</evidence>
<feature type="chain" id="PRO_5017374598" evidence="2">
    <location>
        <begin position="29"/>
        <end position="324"/>
    </location>
</feature>
<keyword evidence="2" id="KW-0732">Signal</keyword>
<reference evidence="4" key="1">
    <citation type="submission" date="2018-09" db="EMBL/GenBank/DDBJ databases">
        <authorList>
            <person name="Kim I."/>
        </authorList>
    </citation>
    <scope>NUCLEOTIDE SEQUENCE [LARGE SCALE GENOMIC DNA]</scope>
    <source>
        <strain evidence="4">DD4a</strain>
    </source>
</reference>
<evidence type="ECO:0000313" key="3">
    <source>
        <dbReference type="EMBL" id="RIX27547.1"/>
    </source>
</evidence>
<dbReference type="OrthoDB" id="9825275at2"/>
<keyword evidence="4" id="KW-1185">Reference proteome</keyword>
<evidence type="ECO:0000256" key="2">
    <source>
        <dbReference type="SAM" id="SignalP"/>
    </source>
</evidence>
<feature type="compositionally biased region" description="Low complexity" evidence="1">
    <location>
        <begin position="32"/>
        <end position="59"/>
    </location>
</feature>
<name>A0A3A1U154_9MICO</name>
<dbReference type="RefSeq" id="WP_119481856.1">
    <property type="nucleotide sequence ID" value="NZ_QXTG01000002.1"/>
</dbReference>
<dbReference type="Proteomes" id="UP000265742">
    <property type="component" value="Unassembled WGS sequence"/>
</dbReference>
<feature type="signal peptide" evidence="2">
    <location>
        <begin position="1"/>
        <end position="28"/>
    </location>
</feature>
<proteinExistence type="predicted"/>
<dbReference type="EMBL" id="QXTG01000002">
    <property type="protein sequence ID" value="RIX27547.1"/>
    <property type="molecule type" value="Genomic_DNA"/>
</dbReference>
<feature type="compositionally biased region" description="Basic and acidic residues" evidence="1">
    <location>
        <begin position="64"/>
        <end position="80"/>
    </location>
</feature>
<evidence type="ECO:0000313" key="4">
    <source>
        <dbReference type="Proteomes" id="UP000265742"/>
    </source>
</evidence>
<comment type="caution">
    <text evidence="3">The sequence shown here is derived from an EMBL/GenBank/DDBJ whole genome shotgun (WGS) entry which is preliminary data.</text>
</comment>
<feature type="region of interest" description="Disordered" evidence="1">
    <location>
        <begin position="30"/>
        <end position="139"/>
    </location>
</feature>
<accession>A0A3A1U154</accession>
<gene>
    <name evidence="3" type="ORF">D1781_08180</name>
</gene>
<organism evidence="3 4">
    <name type="scientific">Amnibacterium setariae</name>
    <dbReference type="NCBI Taxonomy" id="2306585"/>
    <lineage>
        <taxon>Bacteria</taxon>
        <taxon>Bacillati</taxon>
        <taxon>Actinomycetota</taxon>
        <taxon>Actinomycetes</taxon>
        <taxon>Micrococcales</taxon>
        <taxon>Microbacteriaceae</taxon>
        <taxon>Amnibacterium</taxon>
    </lineage>
</organism>